<dbReference type="InterPro" id="IPR017497">
    <property type="entry name" value="BchO"/>
</dbReference>
<gene>
    <name evidence="2" type="ORF">MBMO_EBAC000-65D02.49</name>
</gene>
<dbReference type="InterPro" id="IPR050228">
    <property type="entry name" value="Carboxylesterase_BioH"/>
</dbReference>
<dbReference type="Pfam" id="PF12697">
    <property type="entry name" value="Abhydrolase_6"/>
    <property type="match status" value="1"/>
</dbReference>
<evidence type="ECO:0000259" key="1">
    <source>
        <dbReference type="Pfam" id="PF12697"/>
    </source>
</evidence>
<sequence>MGPDRIPADWPLRDYSEFVHCGEIVWHTQRIGAGPVVLLLHGTGASTHSMAGLATLLSRQFTCLLIDLPGQGFTPVLRERKHLLSAMSSAVAELCDQLDLAPDYVIGHSAGAAVGIRMSLDTPIAPKGILSINGALLPFGAFIEPLMIKAARGLSQSSRFVHFLARRGTGKAYVRRALRDTGATISEPMIKRYSQLICQPEHIEGTLRMMGGWELGKLASDLAHVNTPVHLIGSAKDHIVPATRAHRATRDIPGSTAVTLGNAGHLIHEADPQRIFEEFIHFLDRLN</sequence>
<name>Q6SGW5_9BACT</name>
<dbReference type="AlphaFoldDB" id="Q6SGW5"/>
<dbReference type="ESTHER" id="9bact-q6sgw5">
    <property type="family name" value="Mg-chelatase_BchO"/>
</dbReference>
<dbReference type="Gene3D" id="3.40.50.1820">
    <property type="entry name" value="alpha/beta hydrolase"/>
    <property type="match status" value="1"/>
</dbReference>
<feature type="domain" description="AB hydrolase-1" evidence="1">
    <location>
        <begin position="37"/>
        <end position="277"/>
    </location>
</feature>
<accession>Q6SGW5</accession>
<proteinExistence type="predicted"/>
<keyword evidence="2" id="KW-0378">Hydrolase</keyword>
<reference evidence="2" key="1">
    <citation type="submission" date="2003-11" db="EMBL/GenBank/DDBJ databases">
        <authorList>
            <person name="Heidelberg J.F."/>
            <person name="Eisen J.A."/>
            <person name="Nelson W.C."/>
            <person name="DeLong E.F."/>
        </authorList>
    </citation>
    <scope>NUCLEOTIDE SEQUENCE</scope>
</reference>
<reference evidence="2" key="2">
    <citation type="submission" date="2003-12" db="EMBL/GenBank/DDBJ databases">
        <title>Monterey Bay Coastal Ocean Microbial Observatory environmental clone sequencing.</title>
        <authorList>
            <person name="DeLong E.F."/>
        </authorList>
    </citation>
    <scope>NUCLEOTIDE SEQUENCE</scope>
</reference>
<evidence type="ECO:0000313" key="2">
    <source>
        <dbReference type="EMBL" id="AAR37854.1"/>
    </source>
</evidence>
<dbReference type="EMBL" id="AY458640">
    <property type="protein sequence ID" value="AAR37854.1"/>
    <property type="molecule type" value="Genomic_DNA"/>
</dbReference>
<protein>
    <submittedName>
        <fullName evidence="2">Hydrolase, putative</fullName>
    </submittedName>
</protein>
<dbReference type="PANTHER" id="PTHR43194:SF2">
    <property type="entry name" value="PEROXISOMAL MEMBRANE PROTEIN LPX1"/>
    <property type="match status" value="1"/>
</dbReference>
<organism evidence="2">
    <name type="scientific">uncultured marine bacterium 443</name>
    <dbReference type="NCBI Taxonomy" id="257393"/>
    <lineage>
        <taxon>Bacteria</taxon>
        <taxon>environmental samples</taxon>
    </lineage>
</organism>
<dbReference type="InterPro" id="IPR000073">
    <property type="entry name" value="AB_hydrolase_1"/>
</dbReference>
<dbReference type="NCBIfam" id="TIGR03056">
    <property type="entry name" value="bchO_mg_che_rel"/>
    <property type="match status" value="1"/>
</dbReference>
<dbReference type="GO" id="GO:0016787">
    <property type="term" value="F:hydrolase activity"/>
    <property type="evidence" value="ECO:0007669"/>
    <property type="project" value="UniProtKB-KW"/>
</dbReference>
<dbReference type="SUPFAM" id="SSF53474">
    <property type="entry name" value="alpha/beta-Hydrolases"/>
    <property type="match status" value="1"/>
</dbReference>
<dbReference type="PANTHER" id="PTHR43194">
    <property type="entry name" value="HYDROLASE ALPHA/BETA FOLD FAMILY"/>
    <property type="match status" value="1"/>
</dbReference>
<dbReference type="InterPro" id="IPR029058">
    <property type="entry name" value="AB_hydrolase_fold"/>
</dbReference>